<gene>
    <name evidence="13" type="ORF">DCMF_18405</name>
</gene>
<evidence type="ECO:0000313" key="13">
    <source>
        <dbReference type="EMBL" id="ATW26456.1"/>
    </source>
</evidence>
<keyword evidence="3" id="KW-0145">Chemotaxis</keyword>
<evidence type="ECO:0000259" key="12">
    <source>
        <dbReference type="PROSITE" id="PS50885"/>
    </source>
</evidence>
<dbReference type="Pfam" id="PF02743">
    <property type="entry name" value="dCache_1"/>
    <property type="match status" value="1"/>
</dbReference>
<proteinExistence type="inferred from homology"/>
<dbReference type="EMBL" id="CP017634">
    <property type="protein sequence ID" value="ATW26456.1"/>
    <property type="molecule type" value="Genomic_DNA"/>
</dbReference>
<evidence type="ECO:0000256" key="2">
    <source>
        <dbReference type="ARBA" id="ARBA00022475"/>
    </source>
</evidence>
<comment type="similarity">
    <text evidence="8">Belongs to the methyl-accepting chemotaxis (MCP) protein family.</text>
</comment>
<comment type="subcellular location">
    <subcellularLocation>
        <location evidence="1">Cell membrane</location>
        <topology evidence="1">Multi-pass membrane protein</topology>
    </subcellularLocation>
</comment>
<keyword evidence="4 10" id="KW-0812">Transmembrane</keyword>
<dbReference type="Pfam" id="PF00672">
    <property type="entry name" value="HAMP"/>
    <property type="match status" value="1"/>
</dbReference>
<dbReference type="CDD" id="cd06225">
    <property type="entry name" value="HAMP"/>
    <property type="match status" value="1"/>
</dbReference>
<feature type="domain" description="HAMP" evidence="12">
    <location>
        <begin position="310"/>
        <end position="365"/>
    </location>
</feature>
<dbReference type="SMART" id="SM00304">
    <property type="entry name" value="HAMP"/>
    <property type="match status" value="1"/>
</dbReference>
<keyword evidence="6 10" id="KW-0472">Membrane</keyword>
<dbReference type="FunFam" id="1.10.287.950:FF:000001">
    <property type="entry name" value="Methyl-accepting chemotaxis sensory transducer"/>
    <property type="match status" value="1"/>
</dbReference>
<sequence>MRSRKKGFGFKSLKVQLAVVFSFLVLVACLSLGYLSYQKSSKAFLTEISGNLQARAELASLLINSKIESELNALDSIAQKEAVKDLDWKRIPEILQAESQRLGYLDVGISNLNGGLTFGSGERVDISDREYFKQVLNGQACVSDPVLGKVSGSLEVLQAVPITDGAGKIVGAVVARTDADSLSKVISDIKIGSTGYAFMLNKEGTFIAHPDQEIVLSQENDLKTSDPELKELRALETRMVAGEKGWGEYQFKGKTKITAYTPVGANGWSVGTSVEKEELFAPIYALMRDIFVTTTVILLIVILISILIGAKIAQPIGIAAGKAEQLAEGDFSEPVAAKFLRRKDEIGNLANSFQRMIESLSGLVKDVQQGSESLAAASQQTSASTQQVSSGIQEEANLVQQVAQSMEKITGDATTVVESASAALEMAEKVSQTTQQGETTVGYVEKGMETINANMEKLSNNSGRIGDILGVINDISDQTNLLALNAAIEAARAGEHGRGFAVVAEEVRNLAERSSQATKEIANLIQVIQRDIGEAVEAARKGSQMTVDTRDAFEQVFVMVQKNKEMVEKMSLAAQDAAESVENVAGSIENISAVTEESAASIEEIAASSEEMAGMAENLHNVAQKFKILAEKN</sequence>
<dbReference type="CDD" id="cd11386">
    <property type="entry name" value="MCP_signal"/>
    <property type="match status" value="1"/>
</dbReference>
<evidence type="ECO:0000256" key="6">
    <source>
        <dbReference type="ARBA" id="ARBA00023136"/>
    </source>
</evidence>
<evidence type="ECO:0000313" key="14">
    <source>
        <dbReference type="Proteomes" id="UP000323521"/>
    </source>
</evidence>
<dbReference type="InterPro" id="IPR004090">
    <property type="entry name" value="Chemotax_Me-accpt_rcpt"/>
</dbReference>
<dbReference type="RefSeq" id="WP_214658720.1">
    <property type="nucleotide sequence ID" value="NZ_CP017634.1"/>
</dbReference>
<name>A0A3G1KVI8_FORW1</name>
<dbReference type="SUPFAM" id="SSF58104">
    <property type="entry name" value="Methyl-accepting chemotaxis protein (MCP) signaling domain"/>
    <property type="match status" value="1"/>
</dbReference>
<dbReference type="Gene3D" id="3.30.450.20">
    <property type="entry name" value="PAS domain"/>
    <property type="match status" value="1"/>
</dbReference>
<evidence type="ECO:0000256" key="1">
    <source>
        <dbReference type="ARBA" id="ARBA00004651"/>
    </source>
</evidence>
<dbReference type="InterPro" id="IPR029151">
    <property type="entry name" value="Sensor-like_sf"/>
</dbReference>
<dbReference type="GO" id="GO:0005886">
    <property type="term" value="C:plasma membrane"/>
    <property type="evidence" value="ECO:0007669"/>
    <property type="project" value="UniProtKB-SubCell"/>
</dbReference>
<dbReference type="KEGG" id="fwa:DCMF_18405"/>
<dbReference type="PROSITE" id="PS50111">
    <property type="entry name" value="CHEMOTAXIS_TRANSDUC_2"/>
    <property type="match status" value="1"/>
</dbReference>
<dbReference type="CDD" id="cd12912">
    <property type="entry name" value="PDC2_MCP_like"/>
    <property type="match status" value="1"/>
</dbReference>
<reference evidence="13 14" key="1">
    <citation type="submission" date="2016-10" db="EMBL/GenBank/DDBJ databases">
        <title>Complete Genome Sequence of Peptococcaceae strain DCMF.</title>
        <authorList>
            <person name="Edwards R.J."/>
            <person name="Holland S.I."/>
            <person name="Deshpande N.P."/>
            <person name="Wong Y.K."/>
            <person name="Ertan H."/>
            <person name="Manefield M."/>
            <person name="Russell T.L."/>
            <person name="Lee M.J."/>
        </authorList>
    </citation>
    <scope>NUCLEOTIDE SEQUENCE [LARGE SCALE GENOMIC DNA]</scope>
    <source>
        <strain evidence="13 14">DCMF</strain>
    </source>
</reference>
<feature type="transmembrane region" description="Helical" evidence="10">
    <location>
        <begin position="290"/>
        <end position="310"/>
    </location>
</feature>
<evidence type="ECO:0000256" key="7">
    <source>
        <dbReference type="ARBA" id="ARBA00023224"/>
    </source>
</evidence>
<dbReference type="SUPFAM" id="SSF103190">
    <property type="entry name" value="Sensory domain-like"/>
    <property type="match status" value="1"/>
</dbReference>
<dbReference type="GO" id="GO:0006935">
    <property type="term" value="P:chemotaxis"/>
    <property type="evidence" value="ECO:0007669"/>
    <property type="project" value="UniProtKB-KW"/>
</dbReference>
<evidence type="ECO:0000256" key="5">
    <source>
        <dbReference type="ARBA" id="ARBA00022989"/>
    </source>
</evidence>
<dbReference type="InterPro" id="IPR033479">
    <property type="entry name" value="dCache_1"/>
</dbReference>
<protein>
    <recommendedName>
        <fullName evidence="15">Methyl-accepting chemotaxis protein</fullName>
    </recommendedName>
</protein>
<feature type="domain" description="Methyl-accepting transducer" evidence="11">
    <location>
        <begin position="370"/>
        <end position="613"/>
    </location>
</feature>
<dbReference type="PROSITE" id="PS50885">
    <property type="entry name" value="HAMP"/>
    <property type="match status" value="1"/>
</dbReference>
<dbReference type="AlphaFoldDB" id="A0A3G1KVI8"/>
<keyword evidence="14" id="KW-1185">Reference proteome</keyword>
<evidence type="ECO:0000256" key="10">
    <source>
        <dbReference type="SAM" id="Phobius"/>
    </source>
</evidence>
<evidence type="ECO:0000256" key="9">
    <source>
        <dbReference type="PROSITE-ProRule" id="PRU00284"/>
    </source>
</evidence>
<dbReference type="Pfam" id="PF00015">
    <property type="entry name" value="MCPsignal"/>
    <property type="match status" value="1"/>
</dbReference>
<evidence type="ECO:0000259" key="11">
    <source>
        <dbReference type="PROSITE" id="PS50111"/>
    </source>
</evidence>
<evidence type="ECO:0000256" key="4">
    <source>
        <dbReference type="ARBA" id="ARBA00022692"/>
    </source>
</evidence>
<evidence type="ECO:0000256" key="3">
    <source>
        <dbReference type="ARBA" id="ARBA00022500"/>
    </source>
</evidence>
<dbReference type="GO" id="GO:0004888">
    <property type="term" value="F:transmembrane signaling receptor activity"/>
    <property type="evidence" value="ECO:0007669"/>
    <property type="project" value="InterPro"/>
</dbReference>
<accession>A0A3G1KVI8</accession>
<dbReference type="InterPro" id="IPR003660">
    <property type="entry name" value="HAMP_dom"/>
</dbReference>
<dbReference type="PANTHER" id="PTHR32089:SF112">
    <property type="entry name" value="LYSOZYME-LIKE PROTEIN-RELATED"/>
    <property type="match status" value="1"/>
</dbReference>
<dbReference type="PROSITE" id="PS51257">
    <property type="entry name" value="PROKAR_LIPOPROTEIN"/>
    <property type="match status" value="1"/>
</dbReference>
<dbReference type="InterPro" id="IPR004089">
    <property type="entry name" value="MCPsignal_dom"/>
</dbReference>
<dbReference type="PRINTS" id="PR00260">
    <property type="entry name" value="CHEMTRNSDUCR"/>
</dbReference>
<dbReference type="SMART" id="SM00283">
    <property type="entry name" value="MA"/>
    <property type="match status" value="1"/>
</dbReference>
<organism evidence="13 14">
    <name type="scientific">Formimonas warabiya</name>
    <dbReference type="NCBI Taxonomy" id="1761012"/>
    <lineage>
        <taxon>Bacteria</taxon>
        <taxon>Bacillati</taxon>
        <taxon>Bacillota</taxon>
        <taxon>Clostridia</taxon>
        <taxon>Eubacteriales</taxon>
        <taxon>Peptococcaceae</taxon>
        <taxon>Candidatus Formimonas</taxon>
    </lineage>
</organism>
<keyword evidence="2" id="KW-1003">Cell membrane</keyword>
<keyword evidence="5 10" id="KW-1133">Transmembrane helix</keyword>
<dbReference type="GO" id="GO:0007165">
    <property type="term" value="P:signal transduction"/>
    <property type="evidence" value="ECO:0007669"/>
    <property type="project" value="UniProtKB-KW"/>
</dbReference>
<dbReference type="Proteomes" id="UP000323521">
    <property type="component" value="Chromosome"/>
</dbReference>
<evidence type="ECO:0008006" key="15">
    <source>
        <dbReference type="Google" id="ProtNLM"/>
    </source>
</evidence>
<dbReference type="PANTHER" id="PTHR32089">
    <property type="entry name" value="METHYL-ACCEPTING CHEMOTAXIS PROTEIN MCPB"/>
    <property type="match status" value="1"/>
</dbReference>
<evidence type="ECO:0000256" key="8">
    <source>
        <dbReference type="ARBA" id="ARBA00029447"/>
    </source>
</evidence>
<keyword evidence="7 9" id="KW-0807">Transducer</keyword>
<dbReference type="Gene3D" id="1.10.287.950">
    <property type="entry name" value="Methyl-accepting chemotaxis protein"/>
    <property type="match status" value="1"/>
</dbReference>
<dbReference type="CDD" id="cd12914">
    <property type="entry name" value="PDC1_DGC_like"/>
    <property type="match status" value="1"/>
</dbReference>